<evidence type="ECO:0000313" key="3">
    <source>
        <dbReference type="Proteomes" id="UP000789524"/>
    </source>
</evidence>
<sequence>MHLCYSSVQAALAPVVRVYVVTSCRNSSAVCLTVLVGAVSLKGRLKSLSVFRGTRTAPSPPPPAPSPPAPRDADTIKPMNFNPSYL</sequence>
<feature type="region of interest" description="Disordered" evidence="1">
    <location>
        <begin position="52"/>
        <end position="86"/>
    </location>
</feature>
<gene>
    <name evidence="2" type="ORF">DCHRY22_LOCUS12020</name>
</gene>
<organism evidence="2 3">
    <name type="scientific">Danaus chrysippus</name>
    <name type="common">African queen</name>
    <dbReference type="NCBI Taxonomy" id="151541"/>
    <lineage>
        <taxon>Eukaryota</taxon>
        <taxon>Metazoa</taxon>
        <taxon>Ecdysozoa</taxon>
        <taxon>Arthropoda</taxon>
        <taxon>Hexapoda</taxon>
        <taxon>Insecta</taxon>
        <taxon>Pterygota</taxon>
        <taxon>Neoptera</taxon>
        <taxon>Endopterygota</taxon>
        <taxon>Lepidoptera</taxon>
        <taxon>Glossata</taxon>
        <taxon>Ditrysia</taxon>
        <taxon>Papilionoidea</taxon>
        <taxon>Nymphalidae</taxon>
        <taxon>Danainae</taxon>
        <taxon>Danaini</taxon>
        <taxon>Danaina</taxon>
        <taxon>Danaus</taxon>
        <taxon>Anosia</taxon>
    </lineage>
</organism>
<keyword evidence="3" id="KW-1185">Reference proteome</keyword>
<evidence type="ECO:0000256" key="1">
    <source>
        <dbReference type="SAM" id="MobiDB-lite"/>
    </source>
</evidence>
<dbReference type="AlphaFoldDB" id="A0A8J2RCP4"/>
<reference evidence="2" key="1">
    <citation type="submission" date="2021-09" db="EMBL/GenBank/DDBJ databases">
        <authorList>
            <person name="Martin H S."/>
        </authorList>
    </citation>
    <scope>NUCLEOTIDE SEQUENCE</scope>
</reference>
<proteinExistence type="predicted"/>
<comment type="caution">
    <text evidence="2">The sequence shown here is derived from an EMBL/GenBank/DDBJ whole genome shotgun (WGS) entry which is preliminary data.</text>
</comment>
<name>A0A8J2RCP4_9NEOP</name>
<feature type="compositionally biased region" description="Pro residues" evidence="1">
    <location>
        <begin position="58"/>
        <end position="70"/>
    </location>
</feature>
<protein>
    <submittedName>
        <fullName evidence="2">(African queen) hypothetical protein</fullName>
    </submittedName>
</protein>
<evidence type="ECO:0000313" key="2">
    <source>
        <dbReference type="EMBL" id="CAG9576359.1"/>
    </source>
</evidence>
<dbReference type="Proteomes" id="UP000789524">
    <property type="component" value="Unassembled WGS sequence"/>
</dbReference>
<dbReference type="EMBL" id="CAKASE010000074">
    <property type="protein sequence ID" value="CAG9576359.1"/>
    <property type="molecule type" value="Genomic_DNA"/>
</dbReference>
<accession>A0A8J2RCP4</accession>